<protein>
    <submittedName>
        <fullName evidence="3">Uncharacterized protein</fullName>
    </submittedName>
</protein>
<feature type="compositionally biased region" description="Low complexity" evidence="1">
    <location>
        <begin position="705"/>
        <end position="718"/>
    </location>
</feature>
<feature type="region of interest" description="Disordered" evidence="1">
    <location>
        <begin position="1494"/>
        <end position="1529"/>
    </location>
</feature>
<dbReference type="GO" id="GO:0005634">
    <property type="term" value="C:nucleus"/>
    <property type="evidence" value="ECO:0007669"/>
    <property type="project" value="TreeGrafter"/>
</dbReference>
<accession>A0AA84ZTG4</accession>
<dbReference type="GO" id="GO:0043565">
    <property type="term" value="F:sequence-specific DNA binding"/>
    <property type="evidence" value="ECO:0007669"/>
    <property type="project" value="TreeGrafter"/>
</dbReference>
<dbReference type="PANTHER" id="PTHR14312:SF1">
    <property type="entry name" value="BASIC-LEUCINE ZIPPER TRANSCRIPTION FACTOR A"/>
    <property type="match status" value="1"/>
</dbReference>
<feature type="compositionally biased region" description="Acidic residues" evidence="1">
    <location>
        <begin position="653"/>
        <end position="671"/>
    </location>
</feature>
<feature type="region of interest" description="Disordered" evidence="1">
    <location>
        <begin position="704"/>
        <end position="724"/>
    </location>
</feature>
<sequence>MENHLDHKFNDTETDSKLFYEKIQRNYSDCNQPWNILGEVIKQVKQECFERVKCLEQENLILQQRYKELEERILPLTKSLNRQEDLKEYLKLLYSNQMNSTTVNLTSTSYVDMKNSNTVVEQLTNLLLYTNISQKDILLNYHQLHKRVAQLEQINSLLCSIICDNGFIPIYDKKLLNYNNDNHETNSTFHSRLKNLSRMNYHSVENLSLYNTTNETTDKHNTISCNNINTTTTTSNNSTTTNTTTTTATTTTTTTTTTINTNYTTTNNNNNNDNNNIKNNDFIQSTMDNYQLSLLNKCTVQHRPSTDRLTVQQPFDYTNMNISQFYKEQPLNLIKFTWIQSKSLPNLIINSKITKKNSLWTNSYKLITHSLSLLPITNYSIQHFNKQTNFINNLKISPSYHVVTQIIDHKNDPTFNQTKFNIDKFNQLLLLSKGSIQLHDQYHSHKLLHSMRLETKSLPLLSSIDYWKNTLKTSLSNHIHFIHSYSLCNLYMNNNIQLNTIMDVNSYPLNDHKLLINHISSNHNDHEEDHNLKVNHCIEKKLSNCIQQPKVYITSNQSIEYLSNSKQILCRDQKLRYHYPLRSTIFHSNTMKLMNIKKFTKSYDLESHLTYYDTFRKFHNARKNLQFGVFSDTELLTSKFTITSTDDSAIDSSCDDDDNDDDDDDGDDGDHDNDNNDELHSSIDSLYIKNYFIKSNRKRNDVITSNNHNNSCHGNSNNEDTIHSNSNRLKRISIISNTNDHNNEKCDNHSNEQLNSINIEMKRSVIENTNKNYTSIVSNVKQKSIECNNTIQTLKNINPPEVNNVLQCRKHSLDLKSLKNSPEISSDSQCNLKVVAPPPVVIYRRRFQKLPSKRISKFTDRQKSSNCKTLEEIKSSVNKTENIINTALTVDNQLQTEMKQSKITLFSENSHSNNSQMNKVTSQSNMSTTDLISSVQNELSFQNVTTVKQSQIGKLGNNRSMKSLHRPQHSSSNKISSSSSSLISISQNSKIKLPQYDSTTTSLPVSPIISSCSNEMKHFVNDKPIPNYSHCISSSMILKPTTNHVNQSCISNTLNSSEIHRLRTISHSPVKSVSNTTSNNHKDFKTNFIPSSLSSPSSSSSSKSTPTSPILSLNTNISNIISNDNCSLQSSMVDSKTMITEKIPKIPTPSSSSSSSTSSSHTTVMIDSSLKKFNKIINKPKVYSEKLHRRTIYNNQMTEYNKLTPLLSIPPPIPPRTTSRSQSKQGKMIILKSKCLSVHNSPYMSNSNEVDNLKDTSSCYHNYSLKSHSSSINHSKLNMNQSQSESLNELNIVSNNNNRKLSSLSSQWKRPIQSKIATAVETLYKRPIEHSSISTTSISSSSSPTSPSGIIFTTPHDDDHLTDSSKYTTNKRCHKQYNNTHNIKDMNNEQIEHRLIYPTNYYNHTIDNTDFHAQLNTTTTITTSMTPINENKLIETSYPHQQCALHLQKYSHSYLPQHHHHHHHHQQQQQQQQPFYHSQHSQLFQTLQPNLYYHHQQQHQRQQRQQRQQQQQHAVTDNPTSHNITISDPFIYTKHPSSIYTINKLLNNKIN</sequence>
<feature type="region of interest" description="Disordered" evidence="1">
    <location>
        <begin position="651"/>
        <end position="679"/>
    </location>
</feature>
<name>A0AA84ZTG4_9TREM</name>
<dbReference type="PANTHER" id="PTHR14312">
    <property type="entry name" value="CREB/ATF BZIP TRANSCRIPTION FACTOR"/>
    <property type="match status" value="1"/>
</dbReference>
<evidence type="ECO:0000256" key="1">
    <source>
        <dbReference type="SAM" id="MobiDB-lite"/>
    </source>
</evidence>
<organism evidence="2 3">
    <name type="scientific">Schistosoma margrebowiei</name>
    <dbReference type="NCBI Taxonomy" id="48269"/>
    <lineage>
        <taxon>Eukaryota</taxon>
        <taxon>Metazoa</taxon>
        <taxon>Spiralia</taxon>
        <taxon>Lophotrochozoa</taxon>
        <taxon>Platyhelminthes</taxon>
        <taxon>Trematoda</taxon>
        <taxon>Digenea</taxon>
        <taxon>Strigeidida</taxon>
        <taxon>Schistosomatoidea</taxon>
        <taxon>Schistosomatidae</taxon>
        <taxon>Schistosoma</taxon>
    </lineage>
</organism>
<dbReference type="WBParaSite" id="SMRG1_45490.1">
    <property type="protein sequence ID" value="SMRG1_45490.1"/>
    <property type="gene ID" value="SMRG1_45490"/>
</dbReference>
<feature type="region of interest" description="Disordered" evidence="1">
    <location>
        <begin position="1206"/>
        <end position="1226"/>
    </location>
</feature>
<evidence type="ECO:0000313" key="3">
    <source>
        <dbReference type="WBParaSite" id="SMRG1_45490.1"/>
    </source>
</evidence>
<feature type="region of interest" description="Disordered" evidence="1">
    <location>
        <begin position="1455"/>
        <end position="1479"/>
    </location>
</feature>
<feature type="compositionally biased region" description="Low complexity" evidence="1">
    <location>
        <begin position="970"/>
        <end position="980"/>
    </location>
</feature>
<reference evidence="3" key="1">
    <citation type="submission" date="2023-11" db="UniProtKB">
        <authorList>
            <consortium name="WormBaseParasite"/>
        </authorList>
    </citation>
    <scope>IDENTIFICATION</scope>
</reference>
<feature type="compositionally biased region" description="Polar residues" evidence="1">
    <location>
        <begin position="1514"/>
        <end position="1526"/>
    </location>
</feature>
<feature type="compositionally biased region" description="Polar residues" evidence="1">
    <location>
        <begin position="1070"/>
        <end position="1079"/>
    </location>
</feature>
<feature type="region of interest" description="Disordered" evidence="1">
    <location>
        <begin position="952"/>
        <end position="980"/>
    </location>
</feature>
<feature type="compositionally biased region" description="Polar residues" evidence="1">
    <location>
        <begin position="952"/>
        <end position="961"/>
    </location>
</feature>
<feature type="compositionally biased region" description="Basic residues" evidence="1">
    <location>
        <begin position="1457"/>
        <end position="1466"/>
    </location>
</feature>
<feature type="compositionally biased region" description="Low complexity" evidence="1">
    <location>
        <begin position="1089"/>
        <end position="1109"/>
    </location>
</feature>
<dbReference type="GO" id="GO:0010468">
    <property type="term" value="P:regulation of gene expression"/>
    <property type="evidence" value="ECO:0007669"/>
    <property type="project" value="TreeGrafter"/>
</dbReference>
<evidence type="ECO:0000313" key="2">
    <source>
        <dbReference type="Proteomes" id="UP000050790"/>
    </source>
</evidence>
<feature type="compositionally biased region" description="Low complexity" evidence="1">
    <location>
        <begin position="1467"/>
        <end position="1479"/>
    </location>
</feature>
<feature type="region of interest" description="Disordered" evidence="1">
    <location>
        <begin position="1070"/>
        <end position="1109"/>
    </location>
</feature>
<dbReference type="Proteomes" id="UP000050790">
    <property type="component" value="Unassembled WGS sequence"/>
</dbReference>
<proteinExistence type="predicted"/>